<name>A0A9W8CIT0_9FUNG</name>
<dbReference type="SUPFAM" id="SSF81382">
    <property type="entry name" value="Skp1 dimerisation domain-like"/>
    <property type="match status" value="1"/>
</dbReference>
<keyword evidence="2 3" id="KW-0833">Ubl conjugation pathway</keyword>
<dbReference type="AlphaFoldDB" id="A0A9W8CIT0"/>
<dbReference type="CDD" id="cd18322">
    <property type="entry name" value="BTB_POZ_SKP1"/>
    <property type="match status" value="1"/>
</dbReference>
<sequence length="169" mass="19358">MIKLTTAEGAIIEVEREVIEQSGTIRNILNDVRMSDKPIPLPNVSGPILTKIIQYCEHHKNDSSRRQLKQESQNIENDSSEAAIQRAIEKMDEFDHNFCRVDQGTLFDILLAANFLDIQPLLDLAGYTVANMINGKTVKEIRDTFHIKNDFSPEDEERVIKENSWCENE</sequence>
<evidence type="ECO:0000256" key="2">
    <source>
        <dbReference type="ARBA" id="ARBA00022786"/>
    </source>
</evidence>
<feature type="domain" description="SKP1 component dimerisation" evidence="4">
    <location>
        <begin position="119"/>
        <end position="166"/>
    </location>
</feature>
<accession>A0A9W8CIT0</accession>
<feature type="domain" description="SKP1 component POZ" evidence="5">
    <location>
        <begin position="1"/>
        <end position="61"/>
    </location>
</feature>
<evidence type="ECO:0000259" key="5">
    <source>
        <dbReference type="Pfam" id="PF03931"/>
    </source>
</evidence>
<comment type="subunit">
    <text evidence="3">Component of the SCF (SKP1-CUL1-F-box protein) E3 ubiquitin ligase complexes.</text>
</comment>
<dbReference type="PANTHER" id="PTHR11165">
    <property type="entry name" value="SKP1"/>
    <property type="match status" value="1"/>
</dbReference>
<dbReference type="Proteomes" id="UP001145021">
    <property type="component" value="Unassembled WGS sequence"/>
</dbReference>
<evidence type="ECO:0000256" key="1">
    <source>
        <dbReference type="ARBA" id="ARBA00009993"/>
    </source>
</evidence>
<evidence type="ECO:0000256" key="3">
    <source>
        <dbReference type="PIRNR" id="PIRNR028729"/>
    </source>
</evidence>
<proteinExistence type="inferred from homology"/>
<dbReference type="InterPro" id="IPR011333">
    <property type="entry name" value="SKP1/BTB/POZ_sf"/>
</dbReference>
<dbReference type="SMART" id="SM00512">
    <property type="entry name" value="Skp1"/>
    <property type="match status" value="1"/>
</dbReference>
<dbReference type="InterPro" id="IPR016073">
    <property type="entry name" value="Skp1_comp_POZ"/>
</dbReference>
<comment type="similarity">
    <text evidence="1 3">Belongs to the SKP1 family.</text>
</comment>
<dbReference type="Gene3D" id="3.30.710.10">
    <property type="entry name" value="Potassium Channel Kv1.1, Chain A"/>
    <property type="match status" value="1"/>
</dbReference>
<dbReference type="Pfam" id="PF01466">
    <property type="entry name" value="Skp1"/>
    <property type="match status" value="1"/>
</dbReference>
<comment type="caution">
    <text evidence="6">The sequence shown here is derived from an EMBL/GenBank/DDBJ whole genome shotgun (WGS) entry which is preliminary data.</text>
</comment>
<evidence type="ECO:0000313" key="6">
    <source>
        <dbReference type="EMBL" id="KAJ1643549.1"/>
    </source>
</evidence>
<dbReference type="EMBL" id="JANBOH010000244">
    <property type="protein sequence ID" value="KAJ1643549.1"/>
    <property type="molecule type" value="Genomic_DNA"/>
</dbReference>
<dbReference type="InterPro" id="IPR036296">
    <property type="entry name" value="SKP1-like_dim_sf"/>
</dbReference>
<reference evidence="6" key="1">
    <citation type="submission" date="2022-07" db="EMBL/GenBank/DDBJ databases">
        <title>Phylogenomic reconstructions and comparative analyses of Kickxellomycotina fungi.</title>
        <authorList>
            <person name="Reynolds N.K."/>
            <person name="Stajich J.E."/>
            <person name="Barry K."/>
            <person name="Grigoriev I.V."/>
            <person name="Crous P."/>
            <person name="Smith M.E."/>
        </authorList>
    </citation>
    <scope>NUCLEOTIDE SEQUENCE</scope>
    <source>
        <strain evidence="6">NBRC 105413</strain>
    </source>
</reference>
<dbReference type="InterPro" id="IPR016072">
    <property type="entry name" value="Skp1_comp_dimer"/>
</dbReference>
<comment type="function">
    <text evidence="3">Essential component of the SCF (SKP1-CUL1-F-box protein) E3 ubiquitin ligase complexes, which mediate the ubiquitination and subsequent proteasomal degradation of target proteins.</text>
</comment>
<dbReference type="FunFam" id="3.30.710.10:FF:000026">
    <property type="entry name" value="E3 ubiquitin ligase complex SCF subunit"/>
    <property type="match status" value="1"/>
</dbReference>
<keyword evidence="7" id="KW-1185">Reference proteome</keyword>
<comment type="pathway">
    <text evidence="3">Protein modification; protein ubiquitination.</text>
</comment>
<organism evidence="6 7">
    <name type="scientific">Coemansia asiatica</name>
    <dbReference type="NCBI Taxonomy" id="1052880"/>
    <lineage>
        <taxon>Eukaryota</taxon>
        <taxon>Fungi</taxon>
        <taxon>Fungi incertae sedis</taxon>
        <taxon>Zoopagomycota</taxon>
        <taxon>Kickxellomycotina</taxon>
        <taxon>Kickxellomycetes</taxon>
        <taxon>Kickxellales</taxon>
        <taxon>Kickxellaceae</taxon>
        <taxon>Coemansia</taxon>
    </lineage>
</organism>
<dbReference type="InterPro" id="IPR016897">
    <property type="entry name" value="SKP1"/>
</dbReference>
<dbReference type="SUPFAM" id="SSF54695">
    <property type="entry name" value="POZ domain"/>
    <property type="match status" value="1"/>
</dbReference>
<dbReference type="PIRSF" id="PIRSF028729">
    <property type="entry name" value="E3_ubiquit_lig_SCF_Skp"/>
    <property type="match status" value="1"/>
</dbReference>
<dbReference type="Pfam" id="PF03931">
    <property type="entry name" value="Skp1_POZ"/>
    <property type="match status" value="1"/>
</dbReference>
<dbReference type="GO" id="GO:0006511">
    <property type="term" value="P:ubiquitin-dependent protein catabolic process"/>
    <property type="evidence" value="ECO:0007669"/>
    <property type="project" value="InterPro"/>
</dbReference>
<evidence type="ECO:0000259" key="4">
    <source>
        <dbReference type="Pfam" id="PF01466"/>
    </source>
</evidence>
<protein>
    <recommendedName>
        <fullName evidence="3">E3 ubiquitin ligase complex SCF subunit</fullName>
    </recommendedName>
</protein>
<evidence type="ECO:0000313" key="7">
    <source>
        <dbReference type="Proteomes" id="UP001145021"/>
    </source>
</evidence>
<gene>
    <name evidence="6" type="ORF">LPJ64_004690</name>
</gene>
<dbReference type="InterPro" id="IPR001232">
    <property type="entry name" value="SKP1-like"/>
</dbReference>